<evidence type="ECO:0000313" key="3">
    <source>
        <dbReference type="RefSeq" id="XP_017301488.1"/>
    </source>
</evidence>
<dbReference type="KEGG" id="dci:103513909"/>
<feature type="region of interest" description="Disordered" evidence="1">
    <location>
        <begin position="1"/>
        <end position="102"/>
    </location>
</feature>
<dbReference type="RefSeq" id="XP_017301488.1">
    <property type="nucleotide sequence ID" value="XM_017445999.1"/>
</dbReference>
<feature type="compositionally biased region" description="Basic and acidic residues" evidence="1">
    <location>
        <begin position="40"/>
        <end position="55"/>
    </location>
</feature>
<sequence length="132" mass="15009">MNPYSLLSGDKKEEAVETKPEEGGDDIQNVTDTLHGTKLGKPDKKEEAVETKPEEGGDDIQNVTDTLHGTKLGKAQRRREKKENEAREREARIKEQEKENVHGVRNKEIDAIKKILKQNKLMIHEIPSDGNW</sequence>
<protein>
    <submittedName>
        <fullName evidence="3">Deubiquitinase OTUD6B</fullName>
    </submittedName>
</protein>
<dbReference type="AlphaFoldDB" id="A0A1S4EH55"/>
<organism evidence="2 3">
    <name type="scientific">Diaphorina citri</name>
    <name type="common">Asian citrus psyllid</name>
    <dbReference type="NCBI Taxonomy" id="121845"/>
    <lineage>
        <taxon>Eukaryota</taxon>
        <taxon>Metazoa</taxon>
        <taxon>Ecdysozoa</taxon>
        <taxon>Arthropoda</taxon>
        <taxon>Hexapoda</taxon>
        <taxon>Insecta</taxon>
        <taxon>Pterygota</taxon>
        <taxon>Neoptera</taxon>
        <taxon>Paraneoptera</taxon>
        <taxon>Hemiptera</taxon>
        <taxon>Sternorrhyncha</taxon>
        <taxon>Psylloidea</taxon>
        <taxon>Psyllidae</taxon>
        <taxon>Diaphorininae</taxon>
        <taxon>Diaphorina</taxon>
    </lineage>
</organism>
<feature type="compositionally biased region" description="Basic and acidic residues" evidence="1">
    <location>
        <begin position="9"/>
        <end position="22"/>
    </location>
</feature>
<dbReference type="PaxDb" id="121845-A0A1S4EH55"/>
<dbReference type="Proteomes" id="UP000079169">
    <property type="component" value="Unplaced"/>
</dbReference>
<dbReference type="OMA" id="XEDSVAV"/>
<dbReference type="GeneID" id="103513909"/>
<dbReference type="STRING" id="121845.A0A1S4EH55"/>
<evidence type="ECO:0000313" key="2">
    <source>
        <dbReference type="Proteomes" id="UP000079169"/>
    </source>
</evidence>
<evidence type="ECO:0000256" key="1">
    <source>
        <dbReference type="SAM" id="MobiDB-lite"/>
    </source>
</evidence>
<feature type="compositionally biased region" description="Basic and acidic residues" evidence="1">
    <location>
        <begin position="81"/>
        <end position="102"/>
    </location>
</feature>
<keyword evidence="2" id="KW-1185">Reference proteome</keyword>
<accession>A0A1S4EH55</accession>
<gene>
    <name evidence="3" type="primary">LOC103513909</name>
</gene>
<proteinExistence type="predicted"/>
<name>A0A1S4EH55_DIACI</name>
<reference evidence="3" key="1">
    <citation type="submission" date="2025-08" db="UniProtKB">
        <authorList>
            <consortium name="RefSeq"/>
        </authorList>
    </citation>
    <scope>IDENTIFICATION</scope>
</reference>